<dbReference type="EMBL" id="KZ350360">
    <property type="protein sequence ID" value="PIO63963.1"/>
    <property type="molecule type" value="Genomic_DNA"/>
</dbReference>
<protein>
    <submittedName>
        <fullName evidence="1">Uncharacterized protein</fullName>
    </submittedName>
</protein>
<dbReference type="Proteomes" id="UP000230423">
    <property type="component" value="Unassembled WGS sequence"/>
</dbReference>
<keyword evidence="2" id="KW-1185">Reference proteome</keyword>
<accession>A0A2G9U163</accession>
<name>A0A2G9U163_TELCI</name>
<gene>
    <name evidence="1" type="ORF">TELCIR_14421</name>
</gene>
<organism evidence="1 2">
    <name type="scientific">Teladorsagia circumcincta</name>
    <name type="common">Brown stomach worm</name>
    <name type="synonym">Ostertagia circumcincta</name>
    <dbReference type="NCBI Taxonomy" id="45464"/>
    <lineage>
        <taxon>Eukaryota</taxon>
        <taxon>Metazoa</taxon>
        <taxon>Ecdysozoa</taxon>
        <taxon>Nematoda</taxon>
        <taxon>Chromadorea</taxon>
        <taxon>Rhabditida</taxon>
        <taxon>Rhabditina</taxon>
        <taxon>Rhabditomorpha</taxon>
        <taxon>Strongyloidea</taxon>
        <taxon>Trichostrongylidae</taxon>
        <taxon>Teladorsagia</taxon>
    </lineage>
</organism>
<evidence type="ECO:0000313" key="2">
    <source>
        <dbReference type="Proteomes" id="UP000230423"/>
    </source>
</evidence>
<dbReference type="OrthoDB" id="5868615at2759"/>
<proteinExistence type="predicted"/>
<reference evidence="1 2" key="1">
    <citation type="submission" date="2015-09" db="EMBL/GenBank/DDBJ databases">
        <title>Draft genome of the parasitic nematode Teladorsagia circumcincta isolate WARC Sus (inbred).</title>
        <authorList>
            <person name="Mitreva M."/>
        </authorList>
    </citation>
    <scope>NUCLEOTIDE SEQUENCE [LARGE SCALE GENOMIC DNA]</scope>
    <source>
        <strain evidence="1 2">S</strain>
    </source>
</reference>
<evidence type="ECO:0000313" key="1">
    <source>
        <dbReference type="EMBL" id="PIO63963.1"/>
    </source>
</evidence>
<dbReference type="AlphaFoldDB" id="A0A2G9U163"/>
<sequence length="84" mass="9762">MNFQLYKERMIPLLMAHNPQKFDVFPQNLVEGVASAIIIGYDFQDQLHNDAFMIHELKVKLEKQLRADFEVLRSNVKAVAEVNC</sequence>